<keyword evidence="12" id="KW-1003">Cell membrane</keyword>
<evidence type="ECO:0000256" key="4">
    <source>
        <dbReference type="ARBA" id="ARBA00022679"/>
    </source>
</evidence>
<comment type="catalytic activity">
    <reaction evidence="9 10 12">
        <text>L-threonyl-[protein] + FAD = FMN-L-threonyl-[protein] + AMP + H(+)</text>
        <dbReference type="Rhea" id="RHEA:36847"/>
        <dbReference type="Rhea" id="RHEA-COMP:11060"/>
        <dbReference type="Rhea" id="RHEA-COMP:11061"/>
        <dbReference type="ChEBI" id="CHEBI:15378"/>
        <dbReference type="ChEBI" id="CHEBI:30013"/>
        <dbReference type="ChEBI" id="CHEBI:57692"/>
        <dbReference type="ChEBI" id="CHEBI:74257"/>
        <dbReference type="ChEBI" id="CHEBI:456215"/>
        <dbReference type="EC" id="2.7.1.180"/>
    </reaction>
</comment>
<dbReference type="GO" id="GO:0046872">
    <property type="term" value="F:metal ion binding"/>
    <property type="evidence" value="ECO:0007669"/>
    <property type="project" value="UniProtKB-UniRule"/>
</dbReference>
<evidence type="ECO:0000256" key="1">
    <source>
        <dbReference type="ARBA" id="ARBA00011955"/>
    </source>
</evidence>
<dbReference type="Pfam" id="PF02424">
    <property type="entry name" value="ApbE"/>
    <property type="match status" value="1"/>
</dbReference>
<dbReference type="PIRSF" id="PIRSF006268">
    <property type="entry name" value="ApbE"/>
    <property type="match status" value="1"/>
</dbReference>
<evidence type="ECO:0000256" key="6">
    <source>
        <dbReference type="ARBA" id="ARBA00022827"/>
    </source>
</evidence>
<evidence type="ECO:0000256" key="3">
    <source>
        <dbReference type="ARBA" id="ARBA00022630"/>
    </source>
</evidence>
<comment type="cofactor">
    <cofactor evidence="11">
        <name>Mg(2+)</name>
        <dbReference type="ChEBI" id="CHEBI:18420"/>
    </cofactor>
    <cofactor evidence="11">
        <name>Mn(2+)</name>
        <dbReference type="ChEBI" id="CHEBI:29035"/>
    </cofactor>
    <text evidence="11">Magnesium. Can also use manganese.</text>
</comment>
<sequence>MKKFMKIISSLLLAAVVITGCQTAPKEEVKTKYQDTFFEYFDTVTTVIGYTDTQEEFDAYFTEIKEEFKRLHELFDIYNSYDGINNLKTINDQAGKEPVKVDQTIIDLLKFSKEWYGKTNGKANIAMGAVLRVWSEYREEAEFDPNLAKLPPMELLEEKNAHTDINKVIIDEAAGTVYLEDPLMSLDVGAVAKGYSAEYVADKMREKGFTSLIISAGGNVKALDKPLDGVRDRWGIGIQNPDENIFTGAASLDTVFANNIAVVTSGDYQRFYVVDGKKYHHLIDAATLMPGTQFKAVTVVMEDSGLADFMSTTLFLSSLEEGKEMLSQIEGAHALWVTHDNEIIVSDGFSSMLKSGGASGAD</sequence>
<proteinExistence type="inferred from homology"/>
<evidence type="ECO:0000256" key="11">
    <source>
        <dbReference type="PIRSR" id="PIRSR006268-2"/>
    </source>
</evidence>
<comment type="function">
    <text evidence="12">Flavin transferase that catalyzes the transfer of the FMN moiety of FAD and its covalent binding to the hydroxyl group of a threonine residue in a target flavoprotein.</text>
</comment>
<dbReference type="PROSITE" id="PS51257">
    <property type="entry name" value="PROKAR_LIPOPROTEIN"/>
    <property type="match status" value="1"/>
</dbReference>
<keyword evidence="6 10" id="KW-0274">FAD</keyword>
<dbReference type="GO" id="GO:0016740">
    <property type="term" value="F:transferase activity"/>
    <property type="evidence" value="ECO:0007669"/>
    <property type="project" value="UniProtKB-UniRule"/>
</dbReference>
<dbReference type="Proteomes" id="UP000183255">
    <property type="component" value="Unassembled WGS sequence"/>
</dbReference>
<evidence type="ECO:0000256" key="2">
    <source>
        <dbReference type="ARBA" id="ARBA00016337"/>
    </source>
</evidence>
<keyword evidence="3 10" id="KW-0285">Flavoprotein</keyword>
<comment type="subcellular location">
    <subcellularLocation>
        <location evidence="12">Cell inner membrane</location>
        <topology evidence="12">Lipid-anchor</topology>
        <orientation evidence="12">Periplasmic side</orientation>
    </subcellularLocation>
</comment>
<dbReference type="PANTHER" id="PTHR30040">
    <property type="entry name" value="THIAMINE BIOSYNTHESIS LIPOPROTEIN APBE"/>
    <property type="match status" value="1"/>
</dbReference>
<evidence type="ECO:0000256" key="10">
    <source>
        <dbReference type="PIRNR" id="PIRNR006268"/>
    </source>
</evidence>
<feature type="binding site" evidence="11">
    <location>
        <position position="190"/>
    </location>
    <ligand>
        <name>Mg(2+)</name>
        <dbReference type="ChEBI" id="CHEBI:18420"/>
    </ligand>
</feature>
<comment type="similarity">
    <text evidence="10 12">Belongs to the ApbE family.</text>
</comment>
<dbReference type="AlphaFoldDB" id="A0A1G8SV64"/>
<feature type="signal peptide" evidence="12">
    <location>
        <begin position="1"/>
        <end position="23"/>
    </location>
</feature>
<name>A0A1G8SV64_9CLOT</name>
<feature type="binding site" evidence="11">
    <location>
        <position position="312"/>
    </location>
    <ligand>
        <name>Mg(2+)</name>
        <dbReference type="ChEBI" id="CHEBI:18420"/>
    </ligand>
</feature>
<dbReference type="InterPro" id="IPR024932">
    <property type="entry name" value="ApbE"/>
</dbReference>
<dbReference type="Gene3D" id="3.10.520.10">
    <property type="entry name" value="ApbE-like domains"/>
    <property type="match status" value="1"/>
</dbReference>
<keyword evidence="12 13" id="KW-0449">Lipoprotein</keyword>
<dbReference type="EC" id="2.7.1.180" evidence="1 10"/>
<organism evidence="13 14">
    <name type="scientific">Proteiniclasticum ruminis</name>
    <dbReference type="NCBI Taxonomy" id="398199"/>
    <lineage>
        <taxon>Bacteria</taxon>
        <taxon>Bacillati</taxon>
        <taxon>Bacillota</taxon>
        <taxon>Clostridia</taxon>
        <taxon>Eubacteriales</taxon>
        <taxon>Clostridiaceae</taxon>
        <taxon>Proteiniclasticum</taxon>
    </lineage>
</organism>
<evidence type="ECO:0000313" key="14">
    <source>
        <dbReference type="Proteomes" id="UP000183255"/>
    </source>
</evidence>
<keyword evidence="12" id="KW-0472">Membrane</keyword>
<protein>
    <recommendedName>
        <fullName evidence="2 10">FAD:protein FMN transferase</fullName>
        <ecNumber evidence="1 10">2.7.1.180</ecNumber>
    </recommendedName>
    <alternativeName>
        <fullName evidence="8 10">Flavin transferase</fullName>
    </alternativeName>
</protein>
<evidence type="ECO:0000256" key="9">
    <source>
        <dbReference type="ARBA" id="ARBA00048540"/>
    </source>
</evidence>
<accession>A0A1G8SV64</accession>
<feature type="binding site" evidence="11">
    <location>
        <position position="308"/>
    </location>
    <ligand>
        <name>Mg(2+)</name>
        <dbReference type="ChEBI" id="CHEBI:18420"/>
    </ligand>
</feature>
<evidence type="ECO:0000256" key="12">
    <source>
        <dbReference type="RuleBase" id="RU363002"/>
    </source>
</evidence>
<reference evidence="13 14" key="1">
    <citation type="submission" date="2016-10" db="EMBL/GenBank/DDBJ databases">
        <authorList>
            <person name="de Groot N.N."/>
        </authorList>
    </citation>
    <scope>NUCLEOTIDE SEQUENCE [LARGE SCALE GENOMIC DNA]</scope>
    <source>
        <strain evidence="13 14">CGMCC 1.5058</strain>
    </source>
</reference>
<dbReference type="EMBL" id="FNDZ01000014">
    <property type="protein sequence ID" value="SDJ33137.1"/>
    <property type="molecule type" value="Genomic_DNA"/>
</dbReference>
<feature type="chain" id="PRO_5039741696" description="FAD:protein FMN transferase" evidence="12">
    <location>
        <begin position="24"/>
        <end position="362"/>
    </location>
</feature>
<evidence type="ECO:0000256" key="8">
    <source>
        <dbReference type="ARBA" id="ARBA00031306"/>
    </source>
</evidence>
<dbReference type="SUPFAM" id="SSF143631">
    <property type="entry name" value="ApbE-like"/>
    <property type="match status" value="1"/>
</dbReference>
<keyword evidence="5 10" id="KW-0479">Metal-binding</keyword>
<keyword evidence="12" id="KW-0997">Cell inner membrane</keyword>
<keyword evidence="7 10" id="KW-0460">Magnesium</keyword>
<dbReference type="GO" id="GO:0005886">
    <property type="term" value="C:plasma membrane"/>
    <property type="evidence" value="ECO:0007669"/>
    <property type="project" value="UniProtKB-SubCell"/>
</dbReference>
<dbReference type="PANTHER" id="PTHR30040:SF2">
    <property type="entry name" value="FAD:PROTEIN FMN TRANSFERASE"/>
    <property type="match status" value="1"/>
</dbReference>
<gene>
    <name evidence="13" type="ORF">SAMN05421804_1148</name>
</gene>
<evidence type="ECO:0000256" key="5">
    <source>
        <dbReference type="ARBA" id="ARBA00022723"/>
    </source>
</evidence>
<dbReference type="InterPro" id="IPR003374">
    <property type="entry name" value="ApbE-like_sf"/>
</dbReference>
<keyword evidence="4 10" id="KW-0808">Transferase</keyword>
<evidence type="ECO:0000313" key="13">
    <source>
        <dbReference type="EMBL" id="SDJ33137.1"/>
    </source>
</evidence>
<dbReference type="RefSeq" id="WP_031577519.1">
    <property type="nucleotide sequence ID" value="NZ_FNDZ01000014.1"/>
</dbReference>
<keyword evidence="12" id="KW-0732">Signal</keyword>
<evidence type="ECO:0000256" key="7">
    <source>
        <dbReference type="ARBA" id="ARBA00022842"/>
    </source>
</evidence>